<dbReference type="GO" id="GO:0005886">
    <property type="term" value="C:plasma membrane"/>
    <property type="evidence" value="ECO:0007669"/>
    <property type="project" value="UniProtKB-SubCell"/>
</dbReference>
<evidence type="ECO:0000256" key="2">
    <source>
        <dbReference type="ARBA" id="ARBA00022475"/>
    </source>
</evidence>
<keyword evidence="2" id="KW-1003">Cell membrane</keyword>
<dbReference type="AlphaFoldDB" id="A0A0L6Z739"/>
<feature type="transmembrane region" description="Helical" evidence="6">
    <location>
        <begin position="410"/>
        <end position="433"/>
    </location>
</feature>
<reference evidence="8" key="1">
    <citation type="submission" date="2015-08" db="EMBL/GenBank/DDBJ databases">
        <title>Genome sequence of the strict anaerobe Clostridium homopropionicum LuHBu1 (DSM 5847T).</title>
        <authorList>
            <person name="Poehlein A."/>
            <person name="Beck M."/>
            <person name="Schiel-Bengelsdorf B."/>
            <person name="Bengelsdorf F.R."/>
            <person name="Daniel R."/>
            <person name="Duerre P."/>
        </authorList>
    </citation>
    <scope>NUCLEOTIDE SEQUENCE [LARGE SCALE GENOMIC DNA]</scope>
    <source>
        <strain evidence="8">DSM 5847</strain>
    </source>
</reference>
<feature type="transmembrane region" description="Helical" evidence="6">
    <location>
        <begin position="385"/>
        <end position="404"/>
    </location>
</feature>
<comment type="caution">
    <text evidence="7">The sequence shown here is derived from an EMBL/GenBank/DDBJ whole genome shotgun (WGS) entry which is preliminary data.</text>
</comment>
<comment type="subcellular location">
    <subcellularLocation>
        <location evidence="1">Cell membrane</location>
        <topology evidence="1">Multi-pass membrane protein</topology>
    </subcellularLocation>
</comment>
<dbReference type="CDD" id="cd13124">
    <property type="entry name" value="MATE_SpoVB_like"/>
    <property type="match status" value="1"/>
</dbReference>
<feature type="transmembrane region" description="Helical" evidence="6">
    <location>
        <begin position="182"/>
        <end position="202"/>
    </location>
</feature>
<evidence type="ECO:0000256" key="6">
    <source>
        <dbReference type="SAM" id="Phobius"/>
    </source>
</evidence>
<dbReference type="Proteomes" id="UP000037043">
    <property type="component" value="Unassembled WGS sequence"/>
</dbReference>
<dbReference type="PATRIC" id="fig|1121318.3.peg.2832"/>
<dbReference type="PIRSF" id="PIRSF038958">
    <property type="entry name" value="PG_synth_SpoVB"/>
    <property type="match status" value="1"/>
</dbReference>
<feature type="transmembrane region" description="Helical" evidence="6">
    <location>
        <begin position="445"/>
        <end position="467"/>
    </location>
</feature>
<dbReference type="InterPro" id="IPR024923">
    <property type="entry name" value="PG_synth_SpoVB"/>
</dbReference>
<evidence type="ECO:0000256" key="5">
    <source>
        <dbReference type="ARBA" id="ARBA00023136"/>
    </source>
</evidence>
<keyword evidence="8" id="KW-1185">Reference proteome</keyword>
<dbReference type="RefSeq" id="WP_052222302.1">
    <property type="nucleotide sequence ID" value="NZ_LHUR01000033.1"/>
</dbReference>
<dbReference type="STRING" id="36844.SAMN04488501_11641"/>
<proteinExistence type="predicted"/>
<name>A0A0L6Z739_9CLOT</name>
<organism evidence="7 8">
    <name type="scientific">Clostridium homopropionicum DSM 5847</name>
    <dbReference type="NCBI Taxonomy" id="1121318"/>
    <lineage>
        <taxon>Bacteria</taxon>
        <taxon>Bacillati</taxon>
        <taxon>Bacillota</taxon>
        <taxon>Clostridia</taxon>
        <taxon>Eubacteriales</taxon>
        <taxon>Clostridiaceae</taxon>
        <taxon>Clostridium</taxon>
    </lineage>
</organism>
<feature type="transmembrane region" description="Helical" evidence="6">
    <location>
        <begin position="160"/>
        <end position="176"/>
    </location>
</feature>
<dbReference type="EMBL" id="LHUR01000033">
    <property type="protein sequence ID" value="KOA18777.1"/>
    <property type="molecule type" value="Genomic_DNA"/>
</dbReference>
<sequence length="509" mass="55316">MKKQSLIKGTFILGFAGIFAKIIGMLFRVPLTMLIGDEGLGYYQIAYPLYMLFIAVASGVPLAMSKMISEKSAKGDRLGIFEVLKEALLLMSILGAGTSLLMLGFSKSLISIFRWDYKAYYSLMALAVAPFFISIMSVYRGFFQGLQNMTPTAVSQILEQIARVVIGIGLVILLLPKGIEYAAGGATLGAAAGGILGLMYLYSKYRVLRKKSKIANIKYNTETMERLLRIAIPISLGAAVGTVMNVIDSIMVPQKLLEAGFTTRQAAILYGQLTGKAAVLVNVPLTLSAALSASVVPIISEAFILKDKARASKNIISAIKISILIALPSLCGFYFLSHPILSLIFREQAEGATILKYSALSIPFIILAQTTTVILQATNSNKRPIIHLLIGCIVKIIITSKLVPLESMNVYGAIIGTFAAYGTAVILNLMLLKKTLGIKIDLYELLIKPAYASIAMILTVVFVYVKVYNYTMSNSISCLISISVGIITYGILIMLFKVLDYKELIKKKL</sequence>
<feature type="transmembrane region" description="Helical" evidence="6">
    <location>
        <begin position="317"/>
        <end position="337"/>
    </location>
</feature>
<feature type="transmembrane region" description="Helical" evidence="6">
    <location>
        <begin position="227"/>
        <end position="247"/>
    </location>
</feature>
<keyword evidence="5 6" id="KW-0472">Membrane</keyword>
<keyword evidence="3 6" id="KW-0812">Transmembrane</keyword>
<feature type="transmembrane region" description="Helical" evidence="6">
    <location>
        <begin position="479"/>
        <end position="499"/>
    </location>
</feature>
<feature type="transmembrane region" description="Helical" evidence="6">
    <location>
        <begin position="47"/>
        <end position="68"/>
    </location>
</feature>
<feature type="transmembrane region" description="Helical" evidence="6">
    <location>
        <begin position="357"/>
        <end position="378"/>
    </location>
</feature>
<gene>
    <name evidence="7" type="primary">spoVB_3</name>
    <name evidence="7" type="ORF">CLHOM_28240</name>
</gene>
<feature type="transmembrane region" description="Helical" evidence="6">
    <location>
        <begin position="12"/>
        <end position="35"/>
    </location>
</feature>
<accession>A0A0L6Z739</accession>
<protein>
    <submittedName>
        <fullName evidence="7">Stage V sporulation protein B</fullName>
    </submittedName>
</protein>
<feature type="transmembrane region" description="Helical" evidence="6">
    <location>
        <begin position="119"/>
        <end position="139"/>
    </location>
</feature>
<dbReference type="PANTHER" id="PTHR30250:SF21">
    <property type="entry name" value="LIPID II FLIPPASE MURJ"/>
    <property type="match status" value="1"/>
</dbReference>
<feature type="transmembrane region" description="Helical" evidence="6">
    <location>
        <begin position="88"/>
        <end position="113"/>
    </location>
</feature>
<evidence type="ECO:0000313" key="8">
    <source>
        <dbReference type="Proteomes" id="UP000037043"/>
    </source>
</evidence>
<dbReference type="InterPro" id="IPR050833">
    <property type="entry name" value="Poly_Biosynth_Transport"/>
</dbReference>
<evidence type="ECO:0000256" key="4">
    <source>
        <dbReference type="ARBA" id="ARBA00022989"/>
    </source>
</evidence>
<evidence type="ECO:0000256" key="3">
    <source>
        <dbReference type="ARBA" id="ARBA00022692"/>
    </source>
</evidence>
<evidence type="ECO:0000313" key="7">
    <source>
        <dbReference type="EMBL" id="KOA18777.1"/>
    </source>
</evidence>
<keyword evidence="4 6" id="KW-1133">Transmembrane helix</keyword>
<dbReference type="Pfam" id="PF01943">
    <property type="entry name" value="Polysacc_synt"/>
    <property type="match status" value="1"/>
</dbReference>
<dbReference type="InterPro" id="IPR002797">
    <property type="entry name" value="Polysacc_synth"/>
</dbReference>
<feature type="transmembrane region" description="Helical" evidence="6">
    <location>
        <begin position="285"/>
        <end position="305"/>
    </location>
</feature>
<evidence type="ECO:0000256" key="1">
    <source>
        <dbReference type="ARBA" id="ARBA00004651"/>
    </source>
</evidence>
<dbReference type="PANTHER" id="PTHR30250">
    <property type="entry name" value="PST FAMILY PREDICTED COLANIC ACID TRANSPORTER"/>
    <property type="match status" value="1"/>
</dbReference>